<feature type="compositionally biased region" description="Basic and acidic residues" evidence="3">
    <location>
        <begin position="553"/>
        <end position="564"/>
    </location>
</feature>
<evidence type="ECO:0000313" key="6">
    <source>
        <dbReference type="Proteomes" id="UP000532311"/>
    </source>
</evidence>
<feature type="transmembrane region" description="Helical" evidence="4">
    <location>
        <begin position="591"/>
        <end position="617"/>
    </location>
</feature>
<feature type="compositionally biased region" description="Basic and acidic residues" evidence="3">
    <location>
        <begin position="76"/>
        <end position="91"/>
    </location>
</feature>
<evidence type="ECO:0008006" key="7">
    <source>
        <dbReference type="Google" id="ProtNLM"/>
    </source>
</evidence>
<keyword evidence="6" id="KW-1185">Reference proteome</keyword>
<keyword evidence="4" id="KW-0812">Transmembrane</keyword>
<feature type="region of interest" description="Disordered" evidence="3">
    <location>
        <begin position="533"/>
        <end position="590"/>
    </location>
</feature>
<dbReference type="EMBL" id="JAAQPF010000193">
    <property type="protein sequence ID" value="KAF5711408.1"/>
    <property type="molecule type" value="Genomic_DNA"/>
</dbReference>
<accession>A0A8H5YF12</accession>
<dbReference type="InterPro" id="IPR015915">
    <property type="entry name" value="Kelch-typ_b-propeller"/>
</dbReference>
<feature type="compositionally biased region" description="Polar residues" evidence="3">
    <location>
        <begin position="631"/>
        <end position="642"/>
    </location>
</feature>
<dbReference type="SUPFAM" id="SSF117281">
    <property type="entry name" value="Kelch motif"/>
    <property type="match status" value="1"/>
</dbReference>
<dbReference type="GO" id="GO:0019760">
    <property type="term" value="P:glucosinolate metabolic process"/>
    <property type="evidence" value="ECO:0007669"/>
    <property type="project" value="UniProtKB-ARBA"/>
</dbReference>
<dbReference type="Proteomes" id="UP000532311">
    <property type="component" value="Unassembled WGS sequence"/>
</dbReference>
<keyword evidence="4" id="KW-0472">Membrane</keyword>
<feature type="compositionally biased region" description="Polar residues" evidence="3">
    <location>
        <begin position="565"/>
        <end position="588"/>
    </location>
</feature>
<evidence type="ECO:0000256" key="3">
    <source>
        <dbReference type="SAM" id="MobiDB-lite"/>
    </source>
</evidence>
<evidence type="ECO:0000256" key="4">
    <source>
        <dbReference type="SAM" id="Phobius"/>
    </source>
</evidence>
<feature type="region of interest" description="Disordered" evidence="3">
    <location>
        <begin position="69"/>
        <end position="91"/>
    </location>
</feature>
<keyword evidence="4" id="KW-1133">Transmembrane helix</keyword>
<evidence type="ECO:0000313" key="5">
    <source>
        <dbReference type="EMBL" id="KAF5711408.1"/>
    </source>
</evidence>
<dbReference type="PANTHER" id="PTHR47435">
    <property type="entry name" value="KELCH REPEAT PROTEIN (AFU_ORTHOLOGUE AFUA_5G12780)"/>
    <property type="match status" value="1"/>
</dbReference>
<evidence type="ECO:0000256" key="2">
    <source>
        <dbReference type="ARBA" id="ARBA00023004"/>
    </source>
</evidence>
<feature type="compositionally biased region" description="Polar residues" evidence="3">
    <location>
        <begin position="675"/>
        <end position="685"/>
    </location>
</feature>
<dbReference type="PANTHER" id="PTHR47435:SF4">
    <property type="entry name" value="KELCH REPEAT PROTEIN (AFU_ORTHOLOGUE AFUA_5G12780)"/>
    <property type="match status" value="1"/>
</dbReference>
<evidence type="ECO:0000256" key="1">
    <source>
        <dbReference type="ARBA" id="ARBA00022737"/>
    </source>
</evidence>
<organism evidence="5 6">
    <name type="scientific">Fusarium globosum</name>
    <dbReference type="NCBI Taxonomy" id="78864"/>
    <lineage>
        <taxon>Eukaryota</taxon>
        <taxon>Fungi</taxon>
        <taxon>Dikarya</taxon>
        <taxon>Ascomycota</taxon>
        <taxon>Pezizomycotina</taxon>
        <taxon>Sordariomycetes</taxon>
        <taxon>Hypocreomycetidae</taxon>
        <taxon>Hypocreales</taxon>
        <taxon>Nectriaceae</taxon>
        <taxon>Fusarium</taxon>
        <taxon>Fusarium fujikuroi species complex</taxon>
    </lineage>
</organism>
<gene>
    <name evidence="5" type="ORF">FGLOB1_5036</name>
</gene>
<keyword evidence="1" id="KW-0677">Repeat</keyword>
<reference evidence="5 6" key="1">
    <citation type="submission" date="2020-05" db="EMBL/GenBank/DDBJ databases">
        <title>Identification and distribution of gene clusters putatively required for synthesis of sphingolipid metabolism inhibitors in phylogenetically diverse species of the filamentous fungus Fusarium.</title>
        <authorList>
            <person name="Kim H.-S."/>
            <person name="Busman M."/>
            <person name="Brown D.W."/>
            <person name="Divon H."/>
            <person name="Uhlig S."/>
            <person name="Proctor R.H."/>
        </authorList>
    </citation>
    <scope>NUCLEOTIDE SEQUENCE [LARGE SCALE GENOMIC DNA]</scope>
    <source>
        <strain evidence="5 6">NRRL 26131</strain>
    </source>
</reference>
<protein>
    <recommendedName>
        <fullName evidence="7">Kelch repeat-containing protein</fullName>
    </recommendedName>
</protein>
<proteinExistence type="predicted"/>
<feature type="region of interest" description="Disordered" evidence="3">
    <location>
        <begin position="625"/>
        <end position="738"/>
    </location>
</feature>
<dbReference type="AlphaFoldDB" id="A0A8H5YF12"/>
<feature type="compositionally biased region" description="Polar residues" evidence="3">
    <location>
        <begin position="650"/>
        <end position="659"/>
    </location>
</feature>
<keyword evidence="2" id="KW-0408">Iron</keyword>
<comment type="caution">
    <text evidence="5">The sequence shown here is derived from an EMBL/GenBank/DDBJ whole genome shotgun (WGS) entry which is preliminary data.</text>
</comment>
<name>A0A8H5YF12_9HYPO</name>
<feature type="compositionally biased region" description="Low complexity" evidence="3">
    <location>
        <begin position="713"/>
        <end position="723"/>
    </location>
</feature>
<sequence length="738" mass="81529">MFRDVLHKERFVLAANVFISQGRRVNPNSHIPSAVGIDCAQNQDGLAILPIRVPLSIAFDRRHPSSRDPLFAEPDLYPKRDRHEKEAQKEETPAVTMETFIRKQIGFICTQTILALLLTVNWTTAKNPKDDFCRRFAHQTTVIDDKLYIDGGWVNFDDFQQTHENYSNTWLSYHDLNNLVERGGDLWPDLNISLSKNDSIPSVNGGILWGDSVNKRFYLYGGEWNNGFSQEPYSLISYDIIYDKWDDFGTPDITPPPKVASYGAGVGVSETGMGYYLGGWISNASMSGWTGDRTMSSNFYTYSYDSGKFTQAASLSKQPRAEGGMVWIPAGDSLGLLVYLGGIVDPYGNNTEAPQAFDEVFVFDAKGNSWSTQKTTGEIPQNRRQFCVDVAWAPDKSSFNIYLWGGLSVQPPVVNATSFNDIYILTLPSFIWVKAYPDHHGNATLPPEYDHYSASCNMVKHMSQLFVIGGTYTDTDACDLAYDAWSMHNFWTGTNNNAGNNETYWAIYNPNITENVVPVDVYNATGGNKKGGAKLVAPKDGFDEGNKPLQDLLGRRPEIAERSPTRSIPSTTGTSTASPKPTETNSPDSKLATGAIVGIAIGGAAGLAILLLIWFCIGKKVNRRREERRQSSMTQNQYQVNGGNLIHPPSTVSPLTSTGYWGHASEPVSPHHMSPHQSISVSQVPPTELPAEQHGNVYGANELPQYEVGRKTPVSPGVSSPSWSPGPPSSYTPERHHQ</sequence>